<dbReference type="Proteomes" id="UP001154114">
    <property type="component" value="Chromosome 23"/>
</dbReference>
<dbReference type="Pfam" id="PF12796">
    <property type="entry name" value="Ank_2"/>
    <property type="match status" value="4"/>
</dbReference>
<dbReference type="InterPro" id="IPR005821">
    <property type="entry name" value="Ion_trans_dom"/>
</dbReference>
<keyword evidence="11" id="KW-0407">Ion channel</keyword>
<feature type="repeat" description="ANK" evidence="12">
    <location>
        <begin position="424"/>
        <end position="456"/>
    </location>
</feature>
<dbReference type="AlphaFoldDB" id="A0A9P0FT82"/>
<evidence type="ECO:0000256" key="9">
    <source>
        <dbReference type="ARBA" id="ARBA00023136"/>
    </source>
</evidence>
<feature type="repeat" description="ANK" evidence="12">
    <location>
        <begin position="273"/>
        <end position="305"/>
    </location>
</feature>
<feature type="transmembrane region" description="Helical" evidence="14">
    <location>
        <begin position="912"/>
        <end position="931"/>
    </location>
</feature>
<keyword evidence="9 14" id="KW-0472">Membrane</keyword>
<evidence type="ECO:0000256" key="7">
    <source>
        <dbReference type="ARBA" id="ARBA00023043"/>
    </source>
</evidence>
<dbReference type="InterPro" id="IPR036770">
    <property type="entry name" value="Ankyrin_rpt-contain_sf"/>
</dbReference>
<feature type="transmembrane region" description="Helical" evidence="14">
    <location>
        <begin position="770"/>
        <end position="794"/>
    </location>
</feature>
<dbReference type="SMART" id="SM00248">
    <property type="entry name" value="ANK"/>
    <property type="match status" value="14"/>
</dbReference>
<comment type="subcellular location">
    <subcellularLocation>
        <location evidence="1">Membrane</location>
        <topology evidence="1">Multi-pass membrane protein</topology>
    </subcellularLocation>
</comment>
<organism evidence="16 17">
    <name type="scientific">Chrysodeixis includens</name>
    <name type="common">Soybean looper</name>
    <name type="synonym">Pseudoplusia includens</name>
    <dbReference type="NCBI Taxonomy" id="689277"/>
    <lineage>
        <taxon>Eukaryota</taxon>
        <taxon>Metazoa</taxon>
        <taxon>Ecdysozoa</taxon>
        <taxon>Arthropoda</taxon>
        <taxon>Hexapoda</taxon>
        <taxon>Insecta</taxon>
        <taxon>Pterygota</taxon>
        <taxon>Neoptera</taxon>
        <taxon>Endopterygota</taxon>
        <taxon>Lepidoptera</taxon>
        <taxon>Glossata</taxon>
        <taxon>Ditrysia</taxon>
        <taxon>Noctuoidea</taxon>
        <taxon>Noctuidae</taxon>
        <taxon>Plusiinae</taxon>
        <taxon>Chrysodeixis</taxon>
    </lineage>
</organism>
<evidence type="ECO:0000256" key="13">
    <source>
        <dbReference type="SAM" id="MobiDB-lite"/>
    </source>
</evidence>
<dbReference type="GO" id="GO:0005216">
    <property type="term" value="F:monoatomic ion channel activity"/>
    <property type="evidence" value="ECO:0007669"/>
    <property type="project" value="InterPro"/>
</dbReference>
<evidence type="ECO:0000256" key="10">
    <source>
        <dbReference type="ARBA" id="ARBA00023180"/>
    </source>
</evidence>
<evidence type="ECO:0000256" key="8">
    <source>
        <dbReference type="ARBA" id="ARBA00023065"/>
    </source>
</evidence>
<evidence type="ECO:0000256" key="4">
    <source>
        <dbReference type="ARBA" id="ARBA00022692"/>
    </source>
</evidence>
<evidence type="ECO:0000256" key="12">
    <source>
        <dbReference type="PROSITE-ProRule" id="PRU00023"/>
    </source>
</evidence>
<dbReference type="Pfam" id="PF00520">
    <property type="entry name" value="Ion_trans"/>
    <property type="match status" value="1"/>
</dbReference>
<feature type="repeat" description="ANK" evidence="12">
    <location>
        <begin position="351"/>
        <end position="383"/>
    </location>
</feature>
<keyword evidence="7 12" id="KW-0040">ANK repeat</keyword>
<keyword evidence="3" id="KW-0716">Sensory transduction</keyword>
<keyword evidence="6 14" id="KW-1133">Transmembrane helix</keyword>
<dbReference type="PANTHER" id="PTHR47143:SF1">
    <property type="entry name" value="ION_TRANS DOMAIN-CONTAINING PROTEIN"/>
    <property type="match status" value="1"/>
</dbReference>
<evidence type="ECO:0000313" key="17">
    <source>
        <dbReference type="Proteomes" id="UP001154114"/>
    </source>
</evidence>
<dbReference type="PROSITE" id="PS50088">
    <property type="entry name" value="ANK_REPEAT"/>
    <property type="match status" value="9"/>
</dbReference>
<evidence type="ECO:0000256" key="3">
    <source>
        <dbReference type="ARBA" id="ARBA00022606"/>
    </source>
</evidence>
<evidence type="ECO:0000256" key="2">
    <source>
        <dbReference type="ARBA" id="ARBA00022448"/>
    </source>
</evidence>
<dbReference type="GO" id="GO:0034703">
    <property type="term" value="C:cation channel complex"/>
    <property type="evidence" value="ECO:0007669"/>
    <property type="project" value="UniProtKB-ARBA"/>
</dbReference>
<feature type="transmembrane region" description="Helical" evidence="14">
    <location>
        <begin position="872"/>
        <end position="892"/>
    </location>
</feature>
<dbReference type="PROSITE" id="PS50297">
    <property type="entry name" value="ANK_REP_REGION"/>
    <property type="match status" value="7"/>
</dbReference>
<evidence type="ECO:0000256" key="14">
    <source>
        <dbReference type="SAM" id="Phobius"/>
    </source>
</evidence>
<feature type="region of interest" description="Disordered" evidence="13">
    <location>
        <begin position="1"/>
        <end position="49"/>
    </location>
</feature>
<keyword evidence="17" id="KW-1185">Reference proteome</keyword>
<feature type="compositionally biased region" description="Low complexity" evidence="13">
    <location>
        <begin position="1"/>
        <end position="12"/>
    </location>
</feature>
<dbReference type="Gene3D" id="1.10.287.70">
    <property type="match status" value="1"/>
</dbReference>
<dbReference type="PANTHER" id="PTHR47143">
    <property type="entry name" value="TRANSIENT RECEPTOR POTENTIAL CATION CHANNEL PROTEIN PAINLESS"/>
    <property type="match status" value="1"/>
</dbReference>
<feature type="compositionally biased region" description="Basic and acidic residues" evidence="13">
    <location>
        <begin position="19"/>
        <end position="29"/>
    </location>
</feature>
<evidence type="ECO:0000256" key="11">
    <source>
        <dbReference type="ARBA" id="ARBA00023303"/>
    </source>
</evidence>
<feature type="domain" description="Ion transport" evidence="15">
    <location>
        <begin position="778"/>
        <end position="1006"/>
    </location>
</feature>
<evidence type="ECO:0000256" key="1">
    <source>
        <dbReference type="ARBA" id="ARBA00004141"/>
    </source>
</evidence>
<protein>
    <recommendedName>
        <fullName evidence="15">Ion transport domain-containing protein</fullName>
    </recommendedName>
</protein>
<gene>
    <name evidence="16" type="ORF">CINC_LOCUS7617</name>
</gene>
<dbReference type="InterPro" id="IPR052076">
    <property type="entry name" value="TRP_cation_channel"/>
</dbReference>
<evidence type="ECO:0000313" key="16">
    <source>
        <dbReference type="EMBL" id="CAH0597151.1"/>
    </source>
</evidence>
<dbReference type="EMBL" id="LR824026">
    <property type="protein sequence ID" value="CAH0597151.1"/>
    <property type="molecule type" value="Genomic_DNA"/>
</dbReference>
<evidence type="ECO:0000256" key="5">
    <source>
        <dbReference type="ARBA" id="ARBA00022737"/>
    </source>
</evidence>
<accession>A0A9P0FT82</accession>
<keyword evidence="2" id="KW-0813">Transport</keyword>
<dbReference type="Pfam" id="PF00023">
    <property type="entry name" value="Ank"/>
    <property type="match status" value="1"/>
</dbReference>
<dbReference type="InterPro" id="IPR002110">
    <property type="entry name" value="Ankyrin_rpt"/>
</dbReference>
<keyword evidence="4 14" id="KW-0812">Transmembrane</keyword>
<feature type="transmembrane region" description="Helical" evidence="14">
    <location>
        <begin position="809"/>
        <end position="830"/>
    </location>
</feature>
<keyword evidence="8" id="KW-0406">Ion transport</keyword>
<dbReference type="SUPFAM" id="SSF48403">
    <property type="entry name" value="Ankyrin repeat"/>
    <property type="match status" value="2"/>
</dbReference>
<keyword evidence="10" id="KW-0325">Glycoprotein</keyword>
<keyword evidence="5" id="KW-0677">Repeat</keyword>
<dbReference type="OrthoDB" id="5402602at2759"/>
<feature type="repeat" description="ANK" evidence="12">
    <location>
        <begin position="177"/>
        <end position="198"/>
    </location>
</feature>
<feature type="repeat" description="ANK" evidence="12">
    <location>
        <begin position="567"/>
        <end position="599"/>
    </location>
</feature>
<dbReference type="PRINTS" id="PR01415">
    <property type="entry name" value="ANKYRIN"/>
</dbReference>
<proteinExistence type="predicted"/>
<reference evidence="16" key="1">
    <citation type="submission" date="2021-12" db="EMBL/GenBank/DDBJ databases">
        <authorList>
            <person name="King R."/>
        </authorList>
    </citation>
    <scope>NUCLEOTIDE SEQUENCE</scope>
</reference>
<evidence type="ECO:0000259" key="15">
    <source>
        <dbReference type="Pfam" id="PF00520"/>
    </source>
</evidence>
<feature type="repeat" description="ANK" evidence="12">
    <location>
        <begin position="638"/>
        <end position="670"/>
    </location>
</feature>
<feature type="transmembrane region" description="Helical" evidence="14">
    <location>
        <begin position="978"/>
        <end position="1000"/>
    </location>
</feature>
<evidence type="ECO:0000256" key="6">
    <source>
        <dbReference type="ARBA" id="ARBA00022989"/>
    </source>
</evidence>
<name>A0A9P0FT82_CHRIL</name>
<sequence length="1186" mass="133648">MDTPNSISSNNSPTPPDASSRDEELRVRFLEPSLSPSPTPSHQNGLIRPKPLYRPRSYSLFDMFEDREPLLKVDKVDQAGSEESLPTNKSMVNVFSLTLPKLCRSSQKSRRLNTLLLEAINSLDLQEIERLIKAGANPNSTCGLDNVSACHLAAMRSDDALSLLISYGADKDRSDRLGRTPLHIAAWSGNAKHIAILLGFSKELQDRIEKGAMCDVIQAHVKKESQSDNNIAELVNVKCDFSQANILIPKDWKDNKIDHNCKEIEKTLPIFQSGWTALHAASARAQYHCACLLLAAGAEPCSRDLIGRTPLDIAGSAHYSNERINAKNFADLVTILVDANCKNFTMKNRKTVDTPLHTAVELGSLKAVSILVNAKVPVNWLNRAGLTALHICVKKKLKEHLQVLANHGANDCDDTQTIEIRDRDGNTVLHQAIVENWLPGVRVAIEAGANIMAKDNAGESPIHLAAANGNVEILTEILNVAKEKTIVDTVNHQRETALFKAVKNGHTDCVKRLLKEGASIRKTLPRQVNVFHVAAEKGFLNVLRVLLDHDYTITREIINHLTADDRKGFGPIHFAVLNNHSKCVKLLLSRNAYRSLRVSYGFHKGSTPLHIAAINNNVDIARIIMKNNEETIHTKNDLGWTPLHTASHYGSRDMIILLLKEGADLSSLTGGPNNIRTTAIDMIMNNLSKPTDFMEQIFDRYIYTNCSLQDANCEVIVDYKVLAPNEIEKQQIKVIDALLKTGDRYGQRRLLVHPLLESFLCLKWKALQPFFYTMIALYAFFVISLTTYIVSVFFYKDTKVDPPFYLNDIAWMVILYINVIFIISQEILFMKVNDTYFRNLESWVKFCSVCLAVALPAVVTRIDLPGADWPRHIATVALLLSWLEMMFLLSRFPKWGYYVLMFGKVSTNVMKILLTFAFLVIGFSLSFMIQFHSQVPFEHPWAALVKTMVMMTSEFDYEDLMKQTESKEFVTSLLVVRLIFFVFLILAAIVLMNLLVGVAVNDLHNLQLLGNVRRLGKQVEFLGSLENLVYNKIFKKLMPNWLKDILKTQTMNLKDFVLRPSMPKSKGYRSLPSHIRDAIFEKAQAHKKQLEDEIGTQNDKKKLDEIYEMTVQKMCRRLPNPPSFNAPGNRTRSVPNFSQLAGHVLDLDSSLDDVKNQTKLSIKELKGSIAMLSNKMDLILKKLEKL</sequence>
<feature type="repeat" description="ANK" evidence="12">
    <location>
        <begin position="457"/>
        <end position="489"/>
    </location>
</feature>
<dbReference type="Gene3D" id="1.25.40.20">
    <property type="entry name" value="Ankyrin repeat-containing domain"/>
    <property type="match status" value="6"/>
</dbReference>
<feature type="repeat" description="ANK" evidence="12">
    <location>
        <begin position="604"/>
        <end position="636"/>
    </location>
</feature>
<feature type="repeat" description="ANK" evidence="12">
    <location>
        <begin position="493"/>
        <end position="520"/>
    </location>
</feature>